<evidence type="ECO:0000259" key="3">
    <source>
        <dbReference type="PROSITE" id="PS51747"/>
    </source>
</evidence>
<dbReference type="Gene3D" id="3.40.140.10">
    <property type="entry name" value="Cytidine Deaminase, domain 2"/>
    <property type="match status" value="1"/>
</dbReference>
<dbReference type="GO" id="GO:0008270">
    <property type="term" value="F:zinc ion binding"/>
    <property type="evidence" value="ECO:0007669"/>
    <property type="project" value="InterPro"/>
</dbReference>
<evidence type="ECO:0000313" key="4">
    <source>
        <dbReference type="EMBL" id="SEM97098.1"/>
    </source>
</evidence>
<dbReference type="AlphaFoldDB" id="A0A1H8CS00"/>
<dbReference type="Pfam" id="PF00383">
    <property type="entry name" value="dCMP_cyt_deam_1"/>
    <property type="match status" value="1"/>
</dbReference>
<dbReference type="PROSITE" id="PS00903">
    <property type="entry name" value="CYT_DCMP_DEAMINASES_1"/>
    <property type="match status" value="1"/>
</dbReference>
<dbReference type="InterPro" id="IPR016192">
    <property type="entry name" value="APOBEC/CMP_deaminase_Zn-bd"/>
</dbReference>
<evidence type="ECO:0000256" key="2">
    <source>
        <dbReference type="ARBA" id="ARBA00022833"/>
    </source>
</evidence>
<dbReference type="Proteomes" id="UP000199372">
    <property type="component" value="Unassembled WGS sequence"/>
</dbReference>
<dbReference type="PANTHER" id="PTHR11079">
    <property type="entry name" value="CYTOSINE DEAMINASE FAMILY MEMBER"/>
    <property type="match status" value="1"/>
</dbReference>
<sequence>MAETEPTEAETATLARAITRAQGLTERGQGAPIVAAVMDGDKVMAWGDNEVHVDQDPTRHAEIVAIAHACADQGHPDLSGKTLITTLQPCEMCLGALRFAGISRVVFAAGRPRVKDGYFQFHGLELADFAAACDGDLDWAGHVMEDDVLNLYGAREASA</sequence>
<evidence type="ECO:0000313" key="5">
    <source>
        <dbReference type="Proteomes" id="UP000199372"/>
    </source>
</evidence>
<feature type="domain" description="CMP/dCMP-type deaminase" evidence="3">
    <location>
        <begin position="8"/>
        <end position="121"/>
    </location>
</feature>
<dbReference type="EMBL" id="FOCM01000002">
    <property type="protein sequence ID" value="SEM97098.1"/>
    <property type="molecule type" value="Genomic_DNA"/>
</dbReference>
<dbReference type="RefSeq" id="WP_175481654.1">
    <property type="nucleotide sequence ID" value="NZ_FOCM01000002.1"/>
</dbReference>
<keyword evidence="2" id="KW-0862">Zinc</keyword>
<organism evidence="4 5">
    <name type="scientific">Palleronia pelagia</name>
    <dbReference type="NCBI Taxonomy" id="387096"/>
    <lineage>
        <taxon>Bacteria</taxon>
        <taxon>Pseudomonadati</taxon>
        <taxon>Pseudomonadota</taxon>
        <taxon>Alphaproteobacteria</taxon>
        <taxon>Rhodobacterales</taxon>
        <taxon>Roseobacteraceae</taxon>
        <taxon>Palleronia</taxon>
    </lineage>
</organism>
<name>A0A1H8CS00_9RHOB</name>
<keyword evidence="5" id="KW-1185">Reference proteome</keyword>
<dbReference type="GO" id="GO:0016787">
    <property type="term" value="F:hydrolase activity"/>
    <property type="evidence" value="ECO:0007669"/>
    <property type="project" value="InterPro"/>
</dbReference>
<evidence type="ECO:0000256" key="1">
    <source>
        <dbReference type="ARBA" id="ARBA00022723"/>
    </source>
</evidence>
<protein>
    <submittedName>
        <fullName evidence="4">tRNA(Arg) A34 adenosine deaminase TadA</fullName>
    </submittedName>
</protein>
<keyword evidence="1" id="KW-0479">Metal-binding</keyword>
<proteinExistence type="predicted"/>
<dbReference type="InterPro" id="IPR016193">
    <property type="entry name" value="Cytidine_deaminase-like"/>
</dbReference>
<dbReference type="SUPFAM" id="SSF53927">
    <property type="entry name" value="Cytidine deaminase-like"/>
    <property type="match status" value="1"/>
</dbReference>
<dbReference type="InterPro" id="IPR002125">
    <property type="entry name" value="CMP_dCMP_dom"/>
</dbReference>
<reference evidence="5" key="1">
    <citation type="submission" date="2016-10" db="EMBL/GenBank/DDBJ databases">
        <authorList>
            <person name="Varghese N."/>
            <person name="Submissions S."/>
        </authorList>
    </citation>
    <scope>NUCLEOTIDE SEQUENCE [LARGE SCALE GENOMIC DNA]</scope>
    <source>
        <strain evidence="5">DSM 26893</strain>
    </source>
</reference>
<dbReference type="CDD" id="cd01285">
    <property type="entry name" value="nucleoside_deaminase"/>
    <property type="match status" value="1"/>
</dbReference>
<gene>
    <name evidence="4" type="ORF">SAMN04488011_10229</name>
</gene>
<dbReference type="PROSITE" id="PS51747">
    <property type="entry name" value="CYT_DCMP_DEAMINASES_2"/>
    <property type="match status" value="1"/>
</dbReference>
<accession>A0A1H8CS00</accession>
<dbReference type="PANTHER" id="PTHR11079:SF162">
    <property type="entry name" value="RIBOFLAVIN BIOSYNTHESIS PROTEIN PYRD, CHLOROPLASTIC"/>
    <property type="match status" value="1"/>
</dbReference>